<keyword evidence="4" id="KW-1185">Reference proteome</keyword>
<proteinExistence type="inferred from homology"/>
<dbReference type="PANTHER" id="PTHR23088:SF27">
    <property type="entry name" value="DEAMINATED GLUTATHIONE AMIDASE"/>
    <property type="match status" value="1"/>
</dbReference>
<name>A0ABR7MXU6_9FIRM</name>
<dbReference type="Gene3D" id="3.60.110.10">
    <property type="entry name" value="Carbon-nitrogen hydrolase"/>
    <property type="match status" value="1"/>
</dbReference>
<accession>A0ABR7MXU6</accession>
<dbReference type="InterPro" id="IPR003010">
    <property type="entry name" value="C-N_Hydrolase"/>
</dbReference>
<gene>
    <name evidence="3" type="ORF">H8700_10085</name>
</gene>
<keyword evidence="3" id="KW-0378">Hydrolase</keyword>
<dbReference type="EMBL" id="JACRSW010000033">
    <property type="protein sequence ID" value="MBC8558052.1"/>
    <property type="molecule type" value="Genomic_DNA"/>
</dbReference>
<evidence type="ECO:0000256" key="1">
    <source>
        <dbReference type="ARBA" id="ARBA00010613"/>
    </source>
</evidence>
<dbReference type="InterPro" id="IPR036526">
    <property type="entry name" value="C-N_Hydrolase_sf"/>
</dbReference>
<dbReference type="Proteomes" id="UP000637513">
    <property type="component" value="Unassembled WGS sequence"/>
</dbReference>
<protein>
    <submittedName>
        <fullName evidence="3">Carbon-nitrogen family hydrolase</fullName>
    </submittedName>
</protein>
<sequence>MKIALGQIDMVWEEKEQSFQKAEQMIKEAAKKRADVILFPEMAFTGFSMNIEKIAEPEQDSLTRQQMERFARQYHVAIGYGWAAQGKKADQKAKNCFTLLDKEGKDLAQYTKIHPFSYGKEDQYYQKGKEIVTVPFLGRTIGLFICYDLRFPEVFSIAAKKADIMFVIAEWPASRRDHWKTLLRARAIETQSYVVGVNCTGTHDGLEYSGDSMAVDAIGNVLGCLEEKEGVLICDLDDKAWILREKFQTAKDRQEDFYTKHYEFATQES</sequence>
<dbReference type="GO" id="GO:0016787">
    <property type="term" value="F:hydrolase activity"/>
    <property type="evidence" value="ECO:0007669"/>
    <property type="project" value="UniProtKB-KW"/>
</dbReference>
<dbReference type="CDD" id="cd07583">
    <property type="entry name" value="nitrilase_5"/>
    <property type="match status" value="1"/>
</dbReference>
<evidence type="ECO:0000313" key="4">
    <source>
        <dbReference type="Proteomes" id="UP000637513"/>
    </source>
</evidence>
<feature type="domain" description="CN hydrolase" evidence="2">
    <location>
        <begin position="1"/>
        <end position="238"/>
    </location>
</feature>
<reference evidence="3 4" key="1">
    <citation type="submission" date="2020-08" db="EMBL/GenBank/DDBJ databases">
        <title>Genome public.</title>
        <authorList>
            <person name="Liu C."/>
            <person name="Sun Q."/>
        </authorList>
    </citation>
    <scope>NUCLEOTIDE SEQUENCE [LARGE SCALE GENOMIC DNA]</scope>
    <source>
        <strain evidence="3 4">BX3</strain>
    </source>
</reference>
<dbReference type="Pfam" id="PF00795">
    <property type="entry name" value="CN_hydrolase"/>
    <property type="match status" value="1"/>
</dbReference>
<dbReference type="RefSeq" id="WP_249305535.1">
    <property type="nucleotide sequence ID" value="NZ_JACRSW010000033.1"/>
</dbReference>
<comment type="caution">
    <text evidence="3">The sequence shown here is derived from an EMBL/GenBank/DDBJ whole genome shotgun (WGS) entry which is preliminary data.</text>
</comment>
<comment type="similarity">
    <text evidence="1">Belongs to the carbon-nitrogen hydrolase superfamily. NIT1/NIT2 family.</text>
</comment>
<dbReference type="SUPFAM" id="SSF56317">
    <property type="entry name" value="Carbon-nitrogen hydrolase"/>
    <property type="match status" value="1"/>
</dbReference>
<organism evidence="3 4">
    <name type="scientific">Jutongia hominis</name>
    <dbReference type="NCBI Taxonomy" id="2763664"/>
    <lineage>
        <taxon>Bacteria</taxon>
        <taxon>Bacillati</taxon>
        <taxon>Bacillota</taxon>
        <taxon>Clostridia</taxon>
        <taxon>Lachnospirales</taxon>
        <taxon>Lachnospiraceae</taxon>
        <taxon>Jutongia</taxon>
    </lineage>
</organism>
<evidence type="ECO:0000313" key="3">
    <source>
        <dbReference type="EMBL" id="MBC8558052.1"/>
    </source>
</evidence>
<dbReference type="PROSITE" id="PS50263">
    <property type="entry name" value="CN_HYDROLASE"/>
    <property type="match status" value="1"/>
</dbReference>
<evidence type="ECO:0000259" key="2">
    <source>
        <dbReference type="PROSITE" id="PS50263"/>
    </source>
</evidence>
<dbReference type="PANTHER" id="PTHR23088">
    <property type="entry name" value="NITRILASE-RELATED"/>
    <property type="match status" value="1"/>
</dbReference>